<evidence type="ECO:0008006" key="4">
    <source>
        <dbReference type="Google" id="ProtNLM"/>
    </source>
</evidence>
<organism evidence="2 3">
    <name type="scientific">Peronospora effusa</name>
    <dbReference type="NCBI Taxonomy" id="542832"/>
    <lineage>
        <taxon>Eukaryota</taxon>
        <taxon>Sar</taxon>
        <taxon>Stramenopiles</taxon>
        <taxon>Oomycota</taxon>
        <taxon>Peronosporomycetes</taxon>
        <taxon>Peronosporales</taxon>
        <taxon>Peronosporaceae</taxon>
        <taxon>Peronospora</taxon>
    </lineage>
</organism>
<evidence type="ECO:0000313" key="2">
    <source>
        <dbReference type="EMBL" id="RQM10847.1"/>
    </source>
</evidence>
<evidence type="ECO:0000313" key="3">
    <source>
        <dbReference type="Proteomes" id="UP000286097"/>
    </source>
</evidence>
<dbReference type="Proteomes" id="UP000286097">
    <property type="component" value="Unassembled WGS sequence"/>
</dbReference>
<dbReference type="VEuPathDB" id="FungiDB:DD237_004638"/>
<sequence>MRSCTSLMNLIRPYLLSSFALEYAAASSQPFSDDKSRYKCGSSEVGSFSCLRSPMSSRPTRH</sequence>
<protein>
    <recommendedName>
        <fullName evidence="4">Secreted protein</fullName>
    </recommendedName>
</protein>
<feature type="chain" id="PRO_5019573503" description="Secreted protein" evidence="1">
    <location>
        <begin position="27"/>
        <end position="62"/>
    </location>
</feature>
<keyword evidence="1" id="KW-0732">Signal</keyword>
<accession>A0A425C1C7</accession>
<comment type="caution">
    <text evidence="2">The sequence shown here is derived from an EMBL/GenBank/DDBJ whole genome shotgun (WGS) entry which is preliminary data.</text>
</comment>
<name>A0A425C1C7_9STRA</name>
<feature type="signal peptide" evidence="1">
    <location>
        <begin position="1"/>
        <end position="26"/>
    </location>
</feature>
<gene>
    <name evidence="2" type="ORF">DD237_004638</name>
</gene>
<evidence type="ECO:0000256" key="1">
    <source>
        <dbReference type="SAM" id="SignalP"/>
    </source>
</evidence>
<reference evidence="2 3" key="1">
    <citation type="submission" date="2018-06" db="EMBL/GenBank/DDBJ databases">
        <title>Comparative genomics of downy mildews reveals potential adaptations to biotrophy.</title>
        <authorList>
            <person name="Fletcher K."/>
            <person name="Klosterman S.J."/>
            <person name="Derevnina L."/>
            <person name="Martin F."/>
            <person name="Koike S."/>
            <person name="Reyes Chin-Wo S."/>
            <person name="Mou B."/>
            <person name="Michelmore R."/>
        </authorList>
    </citation>
    <scope>NUCLEOTIDE SEQUENCE [LARGE SCALE GENOMIC DNA]</scope>
    <source>
        <strain evidence="2 3">R13</strain>
    </source>
</reference>
<dbReference type="AlphaFoldDB" id="A0A425C1C7"/>
<proteinExistence type="predicted"/>
<dbReference type="EMBL" id="QKXF01000520">
    <property type="protein sequence ID" value="RQM10847.1"/>
    <property type="molecule type" value="Genomic_DNA"/>
</dbReference>